<dbReference type="EMBL" id="MN740634">
    <property type="protein sequence ID" value="QHU36304.1"/>
    <property type="molecule type" value="Genomic_DNA"/>
</dbReference>
<organism evidence="2">
    <name type="scientific">viral metagenome</name>
    <dbReference type="NCBI Taxonomy" id="1070528"/>
    <lineage>
        <taxon>unclassified sequences</taxon>
        <taxon>metagenomes</taxon>
        <taxon>organismal metagenomes</taxon>
    </lineage>
</organism>
<protein>
    <submittedName>
        <fullName evidence="2">Uncharacterized protein</fullName>
    </submittedName>
</protein>
<sequence>MSKTYRRSRQRRNKLSKKRGGGPHSSGHKKVRISSIIGRKIKGRASFFEHDKVFNPKLNNKPTTYTRKGPNTIFTIPTTAGLTKFTVDTKLDEEEQHKAFAIFNDKFRTIQDFFINKLHSNMLGSDQGHNGQWMCVTAGAGNWRPSGPHAGSWTMLPKEVEECSTVNDDDFVNSVEGKRVISSENEAGIFWLPENYELMILVPPGTPVIM</sequence>
<proteinExistence type="predicted"/>
<reference evidence="2" key="1">
    <citation type="journal article" date="2020" name="Nature">
        <title>Giant virus diversity and host interactions through global metagenomics.</title>
        <authorList>
            <person name="Schulz F."/>
            <person name="Roux S."/>
            <person name="Paez-Espino D."/>
            <person name="Jungbluth S."/>
            <person name="Walsh D.A."/>
            <person name="Denef V.J."/>
            <person name="McMahon K.D."/>
            <person name="Konstantinidis K.T."/>
            <person name="Eloe-Fadrosh E.A."/>
            <person name="Kyrpides N.C."/>
            <person name="Woyke T."/>
        </authorList>
    </citation>
    <scope>NUCLEOTIDE SEQUENCE</scope>
    <source>
        <strain evidence="2">GVMAG-S-1035124-57</strain>
    </source>
</reference>
<feature type="region of interest" description="Disordered" evidence="1">
    <location>
        <begin position="1"/>
        <end position="31"/>
    </location>
</feature>
<accession>A0A6C0M3C2</accession>
<dbReference type="AlphaFoldDB" id="A0A6C0M3C2"/>
<name>A0A6C0M3C2_9ZZZZ</name>
<evidence type="ECO:0000313" key="2">
    <source>
        <dbReference type="EMBL" id="QHU36304.1"/>
    </source>
</evidence>
<evidence type="ECO:0000256" key="1">
    <source>
        <dbReference type="SAM" id="MobiDB-lite"/>
    </source>
</evidence>